<comment type="subcellular location">
    <subcellularLocation>
        <location evidence="1">Nucleus</location>
        <location evidence="1">Nucleolus</location>
    </subcellularLocation>
</comment>
<accession>A0A0F7TI00</accession>
<dbReference type="GO" id="GO:0005736">
    <property type="term" value="C:RNA polymerase I complex"/>
    <property type="evidence" value="ECO:0007669"/>
    <property type="project" value="UniProtKB-ARBA"/>
</dbReference>
<evidence type="ECO:0000313" key="10">
    <source>
        <dbReference type="EMBL" id="CEJ55146.1"/>
    </source>
</evidence>
<evidence type="ECO:0000256" key="5">
    <source>
        <dbReference type="ARBA" id="ARBA00023163"/>
    </source>
</evidence>
<dbReference type="GO" id="GO:0006362">
    <property type="term" value="P:transcription elongation by RNA polymerase I"/>
    <property type="evidence" value="ECO:0007669"/>
    <property type="project" value="UniProtKB-ARBA"/>
</dbReference>
<keyword evidence="6 7" id="KW-0539">Nucleus</keyword>
<feature type="compositionally biased region" description="Basic and acidic residues" evidence="8">
    <location>
        <begin position="26"/>
        <end position="53"/>
    </location>
</feature>
<feature type="compositionally biased region" description="Low complexity" evidence="8">
    <location>
        <begin position="54"/>
        <end position="68"/>
    </location>
</feature>
<comment type="function">
    <text evidence="7">DNA-dependent RNA polymerase which catalyzes the transcription of DNA into RNA using the four ribonucleoside triphosphates as substrates.</text>
</comment>
<protein>
    <recommendedName>
        <fullName evidence="7">DNA-directed RNA polymerase subunit</fullName>
    </recommendedName>
</protein>
<dbReference type="Gene3D" id="3.30.1490.120">
    <property type="entry name" value="RNA polymerase Rpb7-like, N-terminal domain"/>
    <property type="match status" value="1"/>
</dbReference>
<evidence type="ECO:0000256" key="7">
    <source>
        <dbReference type="RuleBase" id="RU369086"/>
    </source>
</evidence>
<evidence type="ECO:0000256" key="4">
    <source>
        <dbReference type="ARBA" id="ARBA00022553"/>
    </source>
</evidence>
<reference evidence="11" key="1">
    <citation type="journal article" date="2015" name="Genome Announc.">
        <title>Draft genome sequence of the fungus Penicillium brasilianum MG11.</title>
        <authorList>
            <person name="Horn F."/>
            <person name="Linde J."/>
            <person name="Mattern D.J."/>
            <person name="Walther G."/>
            <person name="Guthke R."/>
            <person name="Brakhage A.A."/>
            <person name="Valiante V."/>
        </authorList>
    </citation>
    <scope>NUCLEOTIDE SEQUENCE [LARGE SCALE GENOMIC DNA]</scope>
    <source>
        <strain evidence="11">MG11</strain>
    </source>
</reference>
<dbReference type="Gene3D" id="2.40.50.1060">
    <property type="match status" value="1"/>
</dbReference>
<dbReference type="STRING" id="104259.A0A0F7TI00"/>
<feature type="compositionally biased region" description="Basic and acidic residues" evidence="8">
    <location>
        <begin position="382"/>
        <end position="398"/>
    </location>
</feature>
<dbReference type="InterPro" id="IPR045113">
    <property type="entry name" value="Rpb7-like"/>
</dbReference>
<dbReference type="PANTHER" id="PTHR12709:SF5">
    <property type="entry name" value="DNA-DIRECTED RNA POLYMERASE I SUBUNIT RPA43"/>
    <property type="match status" value="1"/>
</dbReference>
<keyword evidence="5 7" id="KW-0804">Transcription</keyword>
<feature type="compositionally biased region" description="Polar residues" evidence="8">
    <location>
        <begin position="125"/>
        <end position="141"/>
    </location>
</feature>
<dbReference type="GO" id="GO:0006361">
    <property type="term" value="P:transcription initiation at RNA polymerase I promoter"/>
    <property type="evidence" value="ECO:0007669"/>
    <property type="project" value="UniProtKB-ARBA"/>
</dbReference>
<dbReference type="PANTHER" id="PTHR12709">
    <property type="entry name" value="DNA-DIRECTED RNA POLYMERASE II, III"/>
    <property type="match status" value="1"/>
</dbReference>
<comment type="similarity">
    <text evidence="2">Belongs to the eukaryotic RPA43 RNA polymerase subunit family.</text>
</comment>
<evidence type="ECO:0000313" key="11">
    <source>
        <dbReference type="Proteomes" id="UP000042958"/>
    </source>
</evidence>
<dbReference type="InterPro" id="IPR041178">
    <property type="entry name" value="RPA43_OB"/>
</dbReference>
<name>A0A0F7TI00_PENBI</name>
<dbReference type="OrthoDB" id="10250504at2759"/>
<keyword evidence="4" id="KW-0597">Phosphoprotein</keyword>
<evidence type="ECO:0000256" key="3">
    <source>
        <dbReference type="ARBA" id="ARBA00022478"/>
    </source>
</evidence>
<dbReference type="AlphaFoldDB" id="A0A0F7TI00"/>
<organism evidence="10 11">
    <name type="scientific">Penicillium brasilianum</name>
    <dbReference type="NCBI Taxonomy" id="104259"/>
    <lineage>
        <taxon>Eukaryota</taxon>
        <taxon>Fungi</taxon>
        <taxon>Dikarya</taxon>
        <taxon>Ascomycota</taxon>
        <taxon>Pezizomycotina</taxon>
        <taxon>Eurotiomycetes</taxon>
        <taxon>Eurotiomycetidae</taxon>
        <taxon>Eurotiales</taxon>
        <taxon>Aspergillaceae</taxon>
        <taxon>Penicillium</taxon>
    </lineage>
</organism>
<evidence type="ECO:0000256" key="1">
    <source>
        <dbReference type="ARBA" id="ARBA00004604"/>
    </source>
</evidence>
<dbReference type="FunFam" id="3.30.1490.120:FF:000004">
    <property type="entry name" value="RNA polymerase I subunit Rpa43"/>
    <property type="match status" value="1"/>
</dbReference>
<evidence type="ECO:0000256" key="2">
    <source>
        <dbReference type="ARBA" id="ARBA00005930"/>
    </source>
</evidence>
<feature type="region of interest" description="Disordered" evidence="8">
    <location>
        <begin position="1"/>
        <end position="68"/>
    </location>
</feature>
<dbReference type="Pfam" id="PF17875">
    <property type="entry name" value="RPA43_OB"/>
    <property type="match status" value="1"/>
</dbReference>
<evidence type="ECO:0000259" key="9">
    <source>
        <dbReference type="Pfam" id="PF17875"/>
    </source>
</evidence>
<proteinExistence type="inferred from homology"/>
<dbReference type="InterPro" id="IPR036898">
    <property type="entry name" value="RNA_pol_Rpb7-like_N_sf"/>
</dbReference>
<sequence>MALDAMDLDTSPAPTEVERKRKHKNKDASPSKKRKQVEQPADKTKSSSKKENKSSSSTGAGATTAGVPESPYSLTTATLYLPLAPISISSNVALQSLLAEHLSPLLLTYYPPLKGIVLAYSHASISATPPSSKPRNSSSDPNPMPLTMARSADEYGVLYVYLTATFLVFRPQRGQLLEGWVNVQSEGFLGAVVLNLFSVGIERKRLPTSWTWVPPGEDGEMPDNAVNDLTTDDENGANAVPPTFDAEKEMFQPAALAADELDIEGEAEEEEAASGHFQSISGHTVRGNIKFRVVDIDVIPGSERDRGFLSIEGTMLTAEEEEALLAAERQGQALPPSFLESPRKKNGRIVPISSSPAADAVVDVSVVEIEAPIGEDVSVSEPAEKKEKKEKKEKEKKDKSKSKKEKKEKSKK</sequence>
<evidence type="ECO:0000256" key="6">
    <source>
        <dbReference type="ARBA" id="ARBA00023242"/>
    </source>
</evidence>
<dbReference type="Proteomes" id="UP000042958">
    <property type="component" value="Unassembled WGS sequence"/>
</dbReference>
<evidence type="ECO:0000256" key="8">
    <source>
        <dbReference type="SAM" id="MobiDB-lite"/>
    </source>
</evidence>
<keyword evidence="3 7" id="KW-0240">DNA-directed RNA polymerase</keyword>
<feature type="domain" description="RPA43 OB" evidence="9">
    <location>
        <begin position="171"/>
        <end position="316"/>
    </location>
</feature>
<gene>
    <name evidence="10" type="ORF">PMG11_01421</name>
</gene>
<feature type="region of interest" description="Disordered" evidence="8">
    <location>
        <begin position="373"/>
        <end position="412"/>
    </location>
</feature>
<dbReference type="EMBL" id="CDHK01000001">
    <property type="protein sequence ID" value="CEJ55146.1"/>
    <property type="molecule type" value="Genomic_DNA"/>
</dbReference>
<feature type="region of interest" description="Disordered" evidence="8">
    <location>
        <begin position="125"/>
        <end position="147"/>
    </location>
</feature>
<keyword evidence="11" id="KW-1185">Reference proteome</keyword>